<dbReference type="GO" id="GO:0016887">
    <property type="term" value="F:ATP hydrolysis activity"/>
    <property type="evidence" value="ECO:0007669"/>
    <property type="project" value="InterPro"/>
</dbReference>
<evidence type="ECO:0000313" key="3">
    <source>
        <dbReference type="Proteomes" id="UP000663870"/>
    </source>
</evidence>
<dbReference type="InterPro" id="IPR025662">
    <property type="entry name" value="Sigma_54_int_dom_ATP-bd_1"/>
</dbReference>
<reference evidence="2" key="1">
    <citation type="submission" date="2021-02" db="EMBL/GenBank/DDBJ databases">
        <authorList>
            <person name="Nowell W R."/>
        </authorList>
    </citation>
    <scope>NUCLEOTIDE SEQUENCE</scope>
</reference>
<dbReference type="PANTHER" id="PTHR22605:SF1">
    <property type="entry name" value="RZ-TYPE DOMAIN-CONTAINING PROTEIN"/>
    <property type="match status" value="1"/>
</dbReference>
<dbReference type="InterPro" id="IPR027417">
    <property type="entry name" value="P-loop_NTPase"/>
</dbReference>
<proteinExistence type="predicted"/>
<dbReference type="PANTHER" id="PTHR22605">
    <property type="entry name" value="RZ-TYPE DOMAIN-CONTAINING PROTEIN"/>
    <property type="match status" value="1"/>
</dbReference>
<organism evidence="2 3">
    <name type="scientific">Rotaria sordida</name>
    <dbReference type="NCBI Taxonomy" id="392033"/>
    <lineage>
        <taxon>Eukaryota</taxon>
        <taxon>Metazoa</taxon>
        <taxon>Spiralia</taxon>
        <taxon>Gnathifera</taxon>
        <taxon>Rotifera</taxon>
        <taxon>Eurotatoria</taxon>
        <taxon>Bdelloidea</taxon>
        <taxon>Philodinida</taxon>
        <taxon>Philodinidae</taxon>
        <taxon>Rotaria</taxon>
    </lineage>
</organism>
<comment type="caution">
    <text evidence="2">The sequence shown here is derived from an EMBL/GenBank/DDBJ whole genome shotgun (WGS) entry which is preliminary data.</text>
</comment>
<dbReference type="Gene3D" id="3.40.50.300">
    <property type="entry name" value="P-loop containing nucleotide triphosphate hydrolases"/>
    <property type="match status" value="1"/>
</dbReference>
<dbReference type="InterPro" id="IPR031248">
    <property type="entry name" value="RNF213"/>
</dbReference>
<dbReference type="Proteomes" id="UP000663870">
    <property type="component" value="Unassembled WGS sequence"/>
</dbReference>
<name>A0A815LRK3_9BILA</name>
<sequence length="5163" mass="609190">MDFRKIITSVNPQQYKFPSTTQKIEYIVSPTPTDINITEINTTEQYFQQFIEQVNAWLRWFDKFLLIFLHVIEWLKNWNVDGTVQLFNDMRTAKNNSSISIIQMKTIVERTLKLLRPFNDLRRLCYLINCLTSFQLIDSGTQNNQIISENYIRELKRFQPNNSFTVDAKLIFEYIVPINDRQNVQWCIASEKHPCNIQIKFQTTDLNYDSQMLFFKEKISIDKHILQGEFETQSAGQLMIIINNQQLHASRTIWYRIMQTPLSTSHLFHGIFNMFYQQYYRQSIGTIKEGELSQVLDKVFTFIDNLLNGTVSLKDMADLKAVFCDKNIHVREEVKKLFTNRSFEEGTMKKRSSIVTTTANSPSEKEIEQVCEWLQIYQYYSHINIIINCIETFDILPVDSNDDDQLIGHLKRLCDENCSLREITQTYEIVKRQFKNLSSQHLQLIKTALECSTVVQMMKKSDLYSPHGRRRFQELRDNLTTQFQLQERNNMILNSWIIAYALCEPFVLKANNFDEFVNRIAGLSNFEENSLNHMQIVNENVQIVNMWLSAEETSVLDNALITMEHLYRTGKVKIRLRHLMNEQSYFEMTYSIDKIKSEPLQRADSEQDDYEQYNEEEEEHEQYQSEKLKFTLSMADIDDHKRQLTFCNVDLQENMFYRKILLNEQLKLLKIVENIYIILVKLEMSGHPDYQLREEDYEIHDRTGEIDAILMDLRKDNRIREDRLKRVIKTRTENLELIYRALETAYKMWIKNLERYRQDSRLLNLFSNRQIMILIILLTTSTTQNQIKCHFLEKFSLSKDVINHKEKELKLTIQCLIHYLRSLKMHDCDLSENNISYLYETYKITPNSNVETSLEKLSKFLQELFNNGRELLKKNPSINENQQYLVTPNMMRHNTSEKISLEHDLDMETCCILLNLFNDRLPSVYQILWCSIASEEDIRLFFARVRTFYYLIFVIMDIDKMHHRLREFLLNEQDELTRQEQPHGPVYYFSRELTTSRKGLRPFHITPKYRNSSQTYTQLIRLFQQNDWTQPQIQIIYGNAGIGKTHYINTKYKNEDTFCFSINDTLNLSSLISSFLSFDSRITNDNPSVSFNISIHAPFEELNRTFLSLFICGSLTDTNTGLTFSLPENQQWKFFIEIPHTDKYHMTITENFHRILPILSIISPYTLEEITDENYQLFIGQEEELVARFLKAYENGTINRFLTITNTGIEQPVDFEELTNSNECRHEIYNCIKKYAPEIPRNKISELSFTKFLYRRIRFFTGHYYRFNMTCEYLGSSVMKQMINEAKSLAHIDFRHSNYPRNYLVYDPNFSLHLLHNNWNNVSIDLKRLFNNKNPSLGKDFKNKDYFAKCLSWLIDIKYHDFEKIMNETKFILTENFAYKLFHVHERKLTRLSLIIEGDTGVGKTFLLKFYSLLLNSNIINAPIYDNVAPRILERTSLWLLTTIIGDILENEPNLLNRFLQRIKPKLLGLNDDQEDETEVANIYHPYVQPSDDDEDEDEDEDENDPSLIDERVMYRESKPLVPPPLEQPVAELVDIPLLKNLKSSLGNFEYNNDILRYIWKTIMIVSSENAMNITQKLIIALHEYVTNQLVNYPLIEASFQLQTLLNDSRSPTVQKSIEIFNEYLIHTQIKPLFYRLLLHPGITEEQLKHFMLPICQLARELPHIELVIFFDEVNTSSCLGLFKEMFMDRTLHGNNLPKNLFFTAAINPSIKPSDDNLVHRQDYLVHQLPQALENLKVSYGTLETTSLKDYIIKKIAMFRVNSENNHQMVIPLEEYAQEMLADSILNAQDFCERYLGRNSVSQREIQRCFNLIEFFWKIRFDDEIECSNDLYQPNPIRCIALALALIYYFRLPTEEDNAQRNDKHTPTREQLARLLSRTIPNFVDIIQGELDKFVNTDNFVIPHAVAINQAVREHIFAIIVSVVTRTPLCIIGAPGQSKTLSFQIVLQNLQGSQLSIKPFCKRLPAIDPFFCLGSKYSRSEDIAYIFERALKREQQYEQNRMNTRCVVFLDEASLPDEKKMVLKVLHPYLDECKVAFVAIANKSFDAANANRMICVYRSLPSDEDQKILAYGCLGLQIKDNQQQAVDNRLQAIIYGLCQGYRRLLNTSNIPHIYHDRDFIYMLRELRFELTTTTTTTTTDDQEPSITGITPLSLLRALEDNFNGVNKDEFEKLVQIFFQAVQEQCSDFRIPSIRRNIPTILHESMKLDSIRRRLYGRYKLIIDESEDESAVGLLSQNDIINMDPNRTTVFRMSDFPDDIHNELRNVEILSTIKLCMETGKTILMVNTGRIHGSLYDVFNQNFSIMATGDMRKIFSKVAIGPKTIDVVVHEDFQCIVHIKRSEFKDIPAPFLSRFQKYSLSVYDFYRIQYEQLSLNEQIIMKNIEDKLQTFIQHFGRQYFYGLNDNTLYSCLLSLIKKNENEQNYFINIQQYYTQLNIKTKSFIEQYSSNIQLCILRLVISKLIQLVSPESIILKLPTFEDKIARWLCTNYFHQQEHFHIENFIQIFISNPLIDFQNENLLTTMDTKVQQLNDINITRKVIIFTRTSSYIIGLNEQSNYELFTGLNYNEYTDNSENIDILNLTVIENSMELEEKFQNFEKDEKKKVLIVIINARIIQQRLHIPYVRQLIDKTEYSCNILNKKQDKYFLMLIHSPAQEQYHQSSFPSIFLHNWDFYFFDSCAPGSAFHLQKMLQILSSSSDQQQQQESFDNTLCDLNILFDDCLWDFCSRIQIALQELPEDMFKNKLAYEFYKRQTNTIRRVQCLKQILQQSRQLQNRIVTIYHDHLSNKKESSKKIYNLIYQISKDIICGKRFDGLVESIQSQTRISFTNFVSNVFKFIVNDYGLETLLTLSNIQNGYDSMLELIDYSSFAIDDNKDNISSTNQGIFQLVSHYACIPQTPLYYLFHQRIKSYAEDIKLTRILKQAEQKEKDDMPRQHYYAVPSITTMDNNYNDENEMIEYTFEQFRYELIKLILNDKILTDIINEHILNSYSNDLVRTFCTIVEKNFDENLIQCQKTIEFISHWLLLVDDNDRQSLEESPNKHVWLLAHVYTSFEYDQNDLFSLYSACRITDRLDLKQSFYDNLLHDNHVTRSEVREKLFRFMFDNLWKNLCEFCSNNNTGEIWMHIYTFISKYYPSDKVLQRTQLIEIKEQIEFMNLAYLILINDKIPQAKELVSNLLKDIHLVHINNNYLNRNQGKSLYLKLLSKIIDFIQQYFENKNINNSTLMIDIQQWIISMLKSSTESCKEEIENLFKGLNRSTYQLSLPMKQLLFDKLANLYIESIRHNRIIFDYWERLIILLPLIIECLEDDNLQEDYQLPYHSSIIIIDNQRQPLIDLFFFHLQRYFNDEMIKCELVNKIMQSKLSNMRLKRSKIAIEIFKKLKDYFLLRSTALLLCQTDISPDDQRIISRITLTIINQYLSIDRETIQLNQYLQIFLSTIISKRSWNFLFNLLKSDHIQRLNNQWATTLSCLLGMKQTVQHNKYLQLCHQIQFTLSINNISSIFPKLHQPYEQLKHILNNCVKENIDEQQWKNLLDWIELKRNMNPSDLNLKEIKVILLLNIYYDYYCNNQLASLHTLLEFIENTLELLPEELRVFRAILQPEQFIIGYPRVNDNAEKNFLNNLFTLNCQDEDELCIRHSLVNLIAMILMGGKQSFLWTFAFHPSTLQNTFGFGSTTHHIIQNNGVHYDCGCIITQNGDLMQFERTHVSELNVPAVYVAYFSTFGALAWHLLLFNESVQNLYGPILAAHAIADDTAVCRLAGNNDRTKVCHFVRARLLSTFNFLSIRSNQDDACILLNRCLEQMAFLTINHQQIENSWIKPIFHTLNDELKAEQAYQNQVFYFVHEKLVEYKTYINQLNLQSQIQTNLQDFINQMPIIIQFLHFKTELHNPIHSKLPIKILRHILDSMDFLKITKWIYNLSQFYLLLHQTYTQLIEQDEFHKITLEELYNRGQKHYNEPHHFQYYHRNNNYSLIIDKGIEAVNAYHSFTDGLIRPGACDQTQRFTKITRETPIHYLVTTANYDEGDIVMRILSVLIDYHNNLLNSLEKEMNNNDNNNVFGALKNLVNNLTSKEVSILQIVHDNTGVITLTENDCLSIEQLSCATLINENDEYFQRIDTKFNFDFIYLQSYIIRTYLLFCHINYRHIIQNYQCHKKRIQGIVDGEIFDLDEKYSIQLTRQQLENDWNHLKDMYLDKLYHSHNLLRQITIILKNYQDDLSQINLYEFIQSLGDDNNLYEQIQQYEIKDFQLCYIDHIRQLYANSISGFQHLFTDVSQLLRISIDNQLDYELNQMLTGAIISIDYNDNIDKIKLTIQMITDLLNDLRLIENFLLQQSNHSLKETCDILNIENSILSFIPNEIKCENYVAVSIHLIRMRTILQEQIVNIEEKQTKQWNENFNIKSSFEEEQQQQKQVNRFLDFLNEQSSISNETSQNINDSNDNDIWPEILHDITNYSNTDNLLDREDFPRQLQHSTIEEHVEYSSLFELHIKFVSLTLSTLFEQIHKQCQEQQTQMIPLSKAQKFIITHPDGKAHIYLWKSENLFEKLRHLFDKEKYDINRFVIVDKNEILIDFTNRNAQLPYEISLEYFIIEKTLLYSIQFNFQRKLFEYFATLKSNISIVIDRFIRDNNIKLLSNNIYLCFFDEHGKSIDNGTIADLSSQINHLDNKTISITVTEEDNQTSMLCEVTLRSKQNGEQISLFHPTTKWQQVNQWLKHFIQLIDSSVNEFAFFDKEQNIIIDENQSISSTIEQTKSTIIDGISRDTTTNVIFSYENNSVLVHALKSMRICHVLNNERLLRELHLIDISPNDCVLVLGEMNERILSQDDIRQSIGNHVNINNEPIHFRISISIQIMKYDNQEPLQILLSNRNITIEDIFQLIKTSIDIYKYLASNYSKKILDYNEKLSNLIDTKFILVKEDETCLISIEKSKNSQLIDIDDDGKNDIHQRFTIFATIGDIYRENQIDIDHQNLLYDKDFVPSTEIQLICFSSISSIIRFNLIDGNLPVTVIIINNQNNKSIKFHCSLMMTVKRLFFIACQLFGLNNNNYYRLMHIDCLLDDDEVSLDDIDSTMNQIQFQLISIASINSSIRYDDQTIVLPCSDNTLAATIIEETLKQLHIPQENHHIYELIALADDRTTIESDMSIEDVYQLFPSHPTTIPFELIKKNE</sequence>
<feature type="region of interest" description="Disordered" evidence="1">
    <location>
        <begin position="1481"/>
        <end position="1510"/>
    </location>
</feature>
<dbReference type="PROSITE" id="PS00675">
    <property type="entry name" value="SIGMA54_INTERACT_1"/>
    <property type="match status" value="1"/>
</dbReference>
<dbReference type="SUPFAM" id="SSF52540">
    <property type="entry name" value="P-loop containing nucleoside triphosphate hydrolases"/>
    <property type="match status" value="1"/>
</dbReference>
<evidence type="ECO:0000256" key="1">
    <source>
        <dbReference type="SAM" id="MobiDB-lite"/>
    </source>
</evidence>
<dbReference type="GO" id="GO:0004842">
    <property type="term" value="F:ubiquitin-protein transferase activity"/>
    <property type="evidence" value="ECO:0007669"/>
    <property type="project" value="InterPro"/>
</dbReference>
<gene>
    <name evidence="2" type="ORF">JXQ802_LOCUS35418</name>
</gene>
<protein>
    <submittedName>
        <fullName evidence="2">Uncharacterized protein</fullName>
    </submittedName>
</protein>
<feature type="compositionally biased region" description="Acidic residues" evidence="1">
    <location>
        <begin position="1491"/>
        <end position="1505"/>
    </location>
</feature>
<accession>A0A815LRK3</accession>
<evidence type="ECO:0000313" key="2">
    <source>
        <dbReference type="EMBL" id="CAF1413511.1"/>
    </source>
</evidence>
<dbReference type="EMBL" id="CAJNOL010001746">
    <property type="protein sequence ID" value="CAF1413511.1"/>
    <property type="molecule type" value="Genomic_DNA"/>
</dbReference>
<keyword evidence="3" id="KW-1185">Reference proteome</keyword>